<dbReference type="EMBL" id="CP003360">
    <property type="protein sequence ID" value="AFM25305.1"/>
    <property type="molecule type" value="Genomic_DNA"/>
</dbReference>
<evidence type="ECO:0000313" key="8">
    <source>
        <dbReference type="EMBL" id="AFM25305.1"/>
    </source>
</evidence>
<dbReference type="Pfam" id="PF05140">
    <property type="entry name" value="ResB"/>
    <property type="match status" value="1"/>
</dbReference>
<protein>
    <submittedName>
        <fullName evidence="8">ResB protein required for cytochrome c biosynthesis</fullName>
    </submittedName>
</protein>
<dbReference type="AlphaFoldDB" id="I4C6W4"/>
<keyword evidence="3" id="KW-0201">Cytochrome c-type biogenesis</keyword>
<sequence length="449" mass="49874">MKGRVAGNSSSTEEKGSIISSIGGFFTSARTTIVLLFLLAAGSVVGTIVPQTHEIGPVTSFSSRLIVILDLNNVYRSWWFSFLLVLLSLNLLGCLIERLPAIPGEWKGRSRRSTFSLKLADTRSPAKLIEILLPKLNTFMNREPERSAKSDEFVWIKDRIYLLGFPLIHIAIIVILLGGVIGLFYGYRGHVLIKEGSSAQQFSLNSGETKTLPFAISVTAFSLTRYPSGEPKEFRSDVRILENGKEVRSGSILVNHPLTYKGISLFQSDYRVVDVKEVRLTVTGPDSNKSDLLLRPQSTQTIPGTDYEARLMSLDPGTTQRGAGVDLAVNKQGENPRSLRVYKKTGPVQLGDVQLAFADYTPLYATGLQVGYDPGTLVVWIGCGLLVIGFFLTLFTNFRRINLTLTREETRTAIRVSCRSRSMRKEFRKSVEEIIRGTLQSRSPQTKMK</sequence>
<proteinExistence type="predicted"/>
<gene>
    <name evidence="8" type="ordered locus">Desti_2625</name>
</gene>
<name>I4C6W4_DESTA</name>
<dbReference type="InterPro" id="IPR023494">
    <property type="entry name" value="Cyt_c_bgen_Ccs1/CcsB/ResB"/>
</dbReference>
<evidence type="ECO:0000313" key="9">
    <source>
        <dbReference type="Proteomes" id="UP000006055"/>
    </source>
</evidence>
<feature type="domain" description="ResB-like" evidence="7">
    <location>
        <begin position="30"/>
        <end position="431"/>
    </location>
</feature>
<feature type="transmembrane region" description="Helical" evidence="6">
    <location>
        <begin position="377"/>
        <end position="398"/>
    </location>
</feature>
<dbReference type="eggNOG" id="COG1333">
    <property type="taxonomic scope" value="Bacteria"/>
</dbReference>
<dbReference type="OrthoDB" id="9770923at2"/>
<evidence type="ECO:0000256" key="6">
    <source>
        <dbReference type="SAM" id="Phobius"/>
    </source>
</evidence>
<dbReference type="InterPro" id="IPR007816">
    <property type="entry name" value="ResB-like_domain"/>
</dbReference>
<reference evidence="9" key="1">
    <citation type="submission" date="2012-06" db="EMBL/GenBank/DDBJ databases">
        <title>Complete sequence of chromosome of Desulfomonile tiedjei DSM 6799.</title>
        <authorList>
            <person name="Lucas S."/>
            <person name="Copeland A."/>
            <person name="Lapidus A."/>
            <person name="Glavina del Rio T."/>
            <person name="Dalin E."/>
            <person name="Tice H."/>
            <person name="Bruce D."/>
            <person name="Goodwin L."/>
            <person name="Pitluck S."/>
            <person name="Peters L."/>
            <person name="Ovchinnikova G."/>
            <person name="Zeytun A."/>
            <person name="Lu M."/>
            <person name="Kyrpides N."/>
            <person name="Mavromatis K."/>
            <person name="Ivanova N."/>
            <person name="Brettin T."/>
            <person name="Detter J.C."/>
            <person name="Han C."/>
            <person name="Larimer F."/>
            <person name="Land M."/>
            <person name="Hauser L."/>
            <person name="Markowitz V."/>
            <person name="Cheng J.-F."/>
            <person name="Hugenholtz P."/>
            <person name="Woyke T."/>
            <person name="Wu D."/>
            <person name="Spring S."/>
            <person name="Schroeder M."/>
            <person name="Brambilla E."/>
            <person name="Klenk H.-P."/>
            <person name="Eisen J.A."/>
        </authorList>
    </citation>
    <scope>NUCLEOTIDE SEQUENCE [LARGE SCALE GENOMIC DNA]</scope>
    <source>
        <strain evidence="9">ATCC 49306 / DSM 6799 / DCB-1</strain>
    </source>
</reference>
<keyword evidence="9" id="KW-1185">Reference proteome</keyword>
<dbReference type="Proteomes" id="UP000006055">
    <property type="component" value="Chromosome"/>
</dbReference>
<feature type="transmembrane region" description="Helical" evidence="6">
    <location>
        <begin position="78"/>
        <end position="96"/>
    </location>
</feature>
<keyword evidence="2 6" id="KW-0812">Transmembrane</keyword>
<evidence type="ECO:0000256" key="3">
    <source>
        <dbReference type="ARBA" id="ARBA00022748"/>
    </source>
</evidence>
<dbReference type="RefSeq" id="WP_014810446.1">
    <property type="nucleotide sequence ID" value="NC_018025.1"/>
</dbReference>
<dbReference type="KEGG" id="dti:Desti_2625"/>
<dbReference type="HOGENOM" id="CLU_034630_1_0_7"/>
<evidence type="ECO:0000256" key="1">
    <source>
        <dbReference type="ARBA" id="ARBA00004141"/>
    </source>
</evidence>
<feature type="transmembrane region" description="Helical" evidence="6">
    <location>
        <begin position="160"/>
        <end position="187"/>
    </location>
</feature>
<dbReference type="STRING" id="706587.Desti_2625"/>
<organism evidence="8 9">
    <name type="scientific">Desulfomonile tiedjei (strain ATCC 49306 / DSM 6799 / DCB-1)</name>
    <dbReference type="NCBI Taxonomy" id="706587"/>
    <lineage>
        <taxon>Bacteria</taxon>
        <taxon>Pseudomonadati</taxon>
        <taxon>Thermodesulfobacteriota</taxon>
        <taxon>Desulfomonilia</taxon>
        <taxon>Desulfomonilales</taxon>
        <taxon>Desulfomonilaceae</taxon>
        <taxon>Desulfomonile</taxon>
    </lineage>
</organism>
<accession>I4C6W4</accession>
<keyword evidence="5 6" id="KW-0472">Membrane</keyword>
<keyword evidence="4 6" id="KW-1133">Transmembrane helix</keyword>
<dbReference type="PANTHER" id="PTHR31566:SF0">
    <property type="entry name" value="CYTOCHROME C BIOGENESIS PROTEIN CCS1, CHLOROPLASTIC"/>
    <property type="match status" value="1"/>
</dbReference>
<dbReference type="GO" id="GO:0017004">
    <property type="term" value="P:cytochrome complex assembly"/>
    <property type="evidence" value="ECO:0007669"/>
    <property type="project" value="UniProtKB-KW"/>
</dbReference>
<evidence type="ECO:0000259" key="7">
    <source>
        <dbReference type="Pfam" id="PF05140"/>
    </source>
</evidence>
<evidence type="ECO:0000256" key="2">
    <source>
        <dbReference type="ARBA" id="ARBA00022692"/>
    </source>
</evidence>
<evidence type="ECO:0000256" key="4">
    <source>
        <dbReference type="ARBA" id="ARBA00022989"/>
    </source>
</evidence>
<evidence type="ECO:0000256" key="5">
    <source>
        <dbReference type="ARBA" id="ARBA00023136"/>
    </source>
</evidence>
<dbReference type="PANTHER" id="PTHR31566">
    <property type="entry name" value="CYTOCHROME C BIOGENESIS PROTEIN CCS1, CHLOROPLASTIC"/>
    <property type="match status" value="1"/>
</dbReference>
<comment type="subcellular location">
    <subcellularLocation>
        <location evidence="1">Membrane</location>
        <topology evidence="1">Multi-pass membrane protein</topology>
    </subcellularLocation>
</comment>
<dbReference type="GO" id="GO:0016020">
    <property type="term" value="C:membrane"/>
    <property type="evidence" value="ECO:0007669"/>
    <property type="project" value="UniProtKB-SubCell"/>
</dbReference>